<evidence type="ECO:0000256" key="1">
    <source>
        <dbReference type="SAM" id="Coils"/>
    </source>
</evidence>
<dbReference type="OrthoDB" id="10401571at2759"/>
<feature type="region of interest" description="Disordered" evidence="2">
    <location>
        <begin position="207"/>
        <end position="258"/>
    </location>
</feature>
<comment type="caution">
    <text evidence="3">The sequence shown here is derived from an EMBL/GenBank/DDBJ whole genome shotgun (WGS) entry which is preliminary data.</text>
</comment>
<dbReference type="EMBL" id="RSCD01000001">
    <property type="protein sequence ID" value="RSH95577.1"/>
    <property type="molecule type" value="Genomic_DNA"/>
</dbReference>
<evidence type="ECO:0000313" key="3">
    <source>
        <dbReference type="EMBL" id="RSH95577.1"/>
    </source>
</evidence>
<feature type="coiled-coil region" evidence="1">
    <location>
        <begin position="265"/>
        <end position="300"/>
    </location>
</feature>
<gene>
    <name evidence="3" type="ORF">EHS25_000669</name>
</gene>
<keyword evidence="1" id="KW-0175">Coiled coil</keyword>
<reference evidence="3 4" key="1">
    <citation type="submission" date="2018-11" db="EMBL/GenBank/DDBJ databases">
        <title>Genome sequence of Saitozyma podzolica DSM 27192.</title>
        <authorList>
            <person name="Aliyu H."/>
            <person name="Gorte O."/>
            <person name="Ochsenreither K."/>
        </authorList>
    </citation>
    <scope>NUCLEOTIDE SEQUENCE [LARGE SCALE GENOMIC DNA]</scope>
    <source>
        <strain evidence="3 4">DSM 27192</strain>
    </source>
</reference>
<evidence type="ECO:0000313" key="4">
    <source>
        <dbReference type="Proteomes" id="UP000279259"/>
    </source>
</evidence>
<accession>A0A427YWU9</accession>
<sequence>MPRRAPAIQSITYPTLLPVSSYPLDADPIHRFTKPSFPSVSLPGLSATFQLAEEAAPHVWPHNAEKVGMVRYIPKKDEEPPHTGSWLVFIREDGEWEYVFTAFLYTHPNLQCEGCTRRGTKCVQSFWDGPDPNTMKYPNPVTNSLCAHACIGCRTWHSDCSNKGVHILQPSLPKLEFDASLSQKMVKCTIKWKKPDAKTFVKLYRNIPGSSKGTKKRPSTGAQSISKRGRVIKHPNPTGLFSDTRSVTHSTNTSITPKKPLDALLQSLSSENKTLRDKVAKHERVEAKLLEEAETELEKRGIWRRRTLGCARRTRASRRR</sequence>
<organism evidence="3 4">
    <name type="scientific">Saitozyma podzolica</name>
    <dbReference type="NCBI Taxonomy" id="1890683"/>
    <lineage>
        <taxon>Eukaryota</taxon>
        <taxon>Fungi</taxon>
        <taxon>Dikarya</taxon>
        <taxon>Basidiomycota</taxon>
        <taxon>Agaricomycotina</taxon>
        <taxon>Tremellomycetes</taxon>
        <taxon>Tremellales</taxon>
        <taxon>Trimorphomycetaceae</taxon>
        <taxon>Saitozyma</taxon>
    </lineage>
</organism>
<name>A0A427YWU9_9TREE</name>
<protein>
    <submittedName>
        <fullName evidence="3">Uncharacterized protein</fullName>
    </submittedName>
</protein>
<dbReference type="AlphaFoldDB" id="A0A427YWU9"/>
<proteinExistence type="predicted"/>
<keyword evidence="4" id="KW-1185">Reference proteome</keyword>
<evidence type="ECO:0000256" key="2">
    <source>
        <dbReference type="SAM" id="MobiDB-lite"/>
    </source>
</evidence>
<dbReference type="Proteomes" id="UP000279259">
    <property type="component" value="Unassembled WGS sequence"/>
</dbReference>
<feature type="compositionally biased region" description="Polar residues" evidence="2">
    <location>
        <begin position="239"/>
        <end position="256"/>
    </location>
</feature>